<dbReference type="Proteomes" id="UP000019486">
    <property type="component" value="Unassembled WGS sequence"/>
</dbReference>
<reference evidence="1 2" key="1">
    <citation type="submission" date="2013-08" db="EMBL/GenBank/DDBJ databases">
        <title>The genome sequence of Skermanella stibiiresistens.</title>
        <authorList>
            <person name="Zhu W."/>
            <person name="Wang G."/>
        </authorList>
    </citation>
    <scope>NUCLEOTIDE SEQUENCE [LARGE SCALE GENOMIC DNA]</scope>
    <source>
        <strain evidence="1 2">SB22</strain>
    </source>
</reference>
<protein>
    <recommendedName>
        <fullName evidence="3">Transposase</fullName>
    </recommendedName>
</protein>
<evidence type="ECO:0000313" key="1">
    <source>
        <dbReference type="EMBL" id="EWY38652.1"/>
    </source>
</evidence>
<dbReference type="AlphaFoldDB" id="W9H1S7"/>
<gene>
    <name evidence="1" type="ORF">N825_12635</name>
</gene>
<name>W9H1S7_9PROT</name>
<keyword evidence="2" id="KW-1185">Reference proteome</keyword>
<sequence>MMIINWQWRRFYIKRIYWAGYLQYKTATPSMTELRMINQFHGFSARQTRMVRLRLENSTS</sequence>
<organism evidence="1 2">
    <name type="scientific">Skermanella stibiiresistens SB22</name>
    <dbReference type="NCBI Taxonomy" id="1385369"/>
    <lineage>
        <taxon>Bacteria</taxon>
        <taxon>Pseudomonadati</taxon>
        <taxon>Pseudomonadota</taxon>
        <taxon>Alphaproteobacteria</taxon>
        <taxon>Rhodospirillales</taxon>
        <taxon>Azospirillaceae</taxon>
        <taxon>Skermanella</taxon>
    </lineage>
</organism>
<evidence type="ECO:0008006" key="3">
    <source>
        <dbReference type="Google" id="ProtNLM"/>
    </source>
</evidence>
<comment type="caution">
    <text evidence="1">The sequence shown here is derived from an EMBL/GenBank/DDBJ whole genome shotgun (WGS) entry which is preliminary data.</text>
</comment>
<evidence type="ECO:0000313" key="2">
    <source>
        <dbReference type="Proteomes" id="UP000019486"/>
    </source>
</evidence>
<dbReference type="EMBL" id="AVFL01000017">
    <property type="protein sequence ID" value="EWY38652.1"/>
    <property type="molecule type" value="Genomic_DNA"/>
</dbReference>
<proteinExistence type="predicted"/>
<accession>W9H1S7</accession>